<evidence type="ECO:0000256" key="3">
    <source>
        <dbReference type="PIRSR" id="PIRSR613078-1"/>
    </source>
</evidence>
<dbReference type="Gene3D" id="3.40.50.1240">
    <property type="entry name" value="Phosphoglycerate mutase-like"/>
    <property type="match status" value="1"/>
</dbReference>
<dbReference type="PIRSF" id="PIRSF000709">
    <property type="entry name" value="6PFK_2-Ptase"/>
    <property type="match status" value="1"/>
</dbReference>
<name>A0A1M6DLZ1_9FIRM</name>
<dbReference type="PANTHER" id="PTHR48100">
    <property type="entry name" value="BROAD-SPECIFICITY PHOSPHATASE YOR283W-RELATED"/>
    <property type="match status" value="1"/>
</dbReference>
<dbReference type="Proteomes" id="UP000184342">
    <property type="component" value="Unassembled WGS sequence"/>
</dbReference>
<dbReference type="CDD" id="cd07067">
    <property type="entry name" value="HP_PGM_like"/>
    <property type="match status" value="1"/>
</dbReference>
<dbReference type="InterPro" id="IPR029033">
    <property type="entry name" value="His_PPase_superfam"/>
</dbReference>
<dbReference type="AlphaFoldDB" id="A0A1M6DLZ1"/>
<dbReference type="STRING" id="1122934.SAMN02745691_00749"/>
<dbReference type="GO" id="GO:0016791">
    <property type="term" value="F:phosphatase activity"/>
    <property type="evidence" value="ECO:0007669"/>
    <property type="project" value="TreeGrafter"/>
</dbReference>
<dbReference type="RefSeq" id="WP_073993021.1">
    <property type="nucleotide sequence ID" value="NZ_FQYT01000006.1"/>
</dbReference>
<feature type="active site" description="Tele-phosphohistidine intermediate" evidence="3">
    <location>
        <position position="8"/>
    </location>
</feature>
<dbReference type="InterPro" id="IPR050275">
    <property type="entry name" value="PGM_Phosphatase"/>
</dbReference>
<feature type="binding site" evidence="4">
    <location>
        <begin position="7"/>
        <end position="14"/>
    </location>
    <ligand>
        <name>substrate</name>
    </ligand>
</feature>
<evidence type="ECO:0000313" key="6">
    <source>
        <dbReference type="Proteomes" id="UP000184342"/>
    </source>
</evidence>
<dbReference type="SUPFAM" id="SSF53254">
    <property type="entry name" value="Phosphoglycerate mutase-like"/>
    <property type="match status" value="1"/>
</dbReference>
<keyword evidence="2" id="KW-0413">Isomerase</keyword>
<dbReference type="InterPro" id="IPR001345">
    <property type="entry name" value="PG/BPGM_mutase_AS"/>
</dbReference>
<evidence type="ECO:0000313" key="5">
    <source>
        <dbReference type="EMBL" id="SHI74151.1"/>
    </source>
</evidence>
<feature type="binding site" evidence="4">
    <location>
        <position position="57"/>
    </location>
    <ligand>
        <name>substrate</name>
    </ligand>
</feature>
<dbReference type="Pfam" id="PF00300">
    <property type="entry name" value="His_Phos_1"/>
    <property type="match status" value="1"/>
</dbReference>
<reference evidence="5 6" key="1">
    <citation type="submission" date="2016-11" db="EMBL/GenBank/DDBJ databases">
        <authorList>
            <person name="Jaros S."/>
            <person name="Januszkiewicz K."/>
            <person name="Wedrychowicz H."/>
        </authorList>
    </citation>
    <scope>NUCLEOTIDE SEQUENCE [LARGE SCALE GENOMIC DNA]</scope>
    <source>
        <strain evidence="5 6">DSM 15970</strain>
    </source>
</reference>
<gene>
    <name evidence="5" type="ORF">SAMN02745691_00749</name>
</gene>
<dbReference type="EMBL" id="FQYT01000006">
    <property type="protein sequence ID" value="SHI74151.1"/>
    <property type="molecule type" value="Genomic_DNA"/>
</dbReference>
<dbReference type="GO" id="GO:0005737">
    <property type="term" value="C:cytoplasm"/>
    <property type="evidence" value="ECO:0007669"/>
    <property type="project" value="TreeGrafter"/>
</dbReference>
<keyword evidence="1" id="KW-0324">Glycolysis</keyword>
<dbReference type="InterPro" id="IPR013078">
    <property type="entry name" value="His_Pase_superF_clade-1"/>
</dbReference>
<proteinExistence type="predicted"/>
<evidence type="ECO:0000256" key="4">
    <source>
        <dbReference type="PIRSR" id="PIRSR613078-2"/>
    </source>
</evidence>
<evidence type="ECO:0000256" key="2">
    <source>
        <dbReference type="ARBA" id="ARBA00023235"/>
    </source>
</evidence>
<evidence type="ECO:0000256" key="1">
    <source>
        <dbReference type="ARBA" id="ARBA00023152"/>
    </source>
</evidence>
<keyword evidence="6" id="KW-1185">Reference proteome</keyword>
<dbReference type="SMART" id="SM00855">
    <property type="entry name" value="PGAM"/>
    <property type="match status" value="1"/>
</dbReference>
<protein>
    <submittedName>
        <fullName evidence="5">Probable phosphoglycerate mutase</fullName>
    </submittedName>
</protein>
<accession>A0A1M6DLZ1</accession>
<feature type="active site" description="Proton donor/acceptor" evidence="3">
    <location>
        <position position="79"/>
    </location>
</feature>
<sequence>MELYIVRHGQTDWNKEKKMQGRADMPLNEEGRAQAERVGRALKNINFDAVFASPLQRALDTASIIAGHNDIIVDERIYEIALGKLEGLVYRNLEKAGGELYETVQAFFMSPDKYIPTEGGESYQNLLARTGEFLENLPKSHPDQKILLVSHATSIHAMLAYIKKTPLKDLWLVPIVNGSVTRAVYGEEGYIILDEGLVLD</sequence>
<dbReference type="PANTHER" id="PTHR48100:SF1">
    <property type="entry name" value="HISTIDINE PHOSPHATASE FAMILY PROTEIN-RELATED"/>
    <property type="match status" value="1"/>
</dbReference>
<dbReference type="OrthoDB" id="9781415at2"/>
<dbReference type="PROSITE" id="PS00175">
    <property type="entry name" value="PG_MUTASE"/>
    <property type="match status" value="1"/>
</dbReference>
<organism evidence="5 6">
    <name type="scientific">Parasporobacterium paucivorans DSM 15970</name>
    <dbReference type="NCBI Taxonomy" id="1122934"/>
    <lineage>
        <taxon>Bacteria</taxon>
        <taxon>Bacillati</taxon>
        <taxon>Bacillota</taxon>
        <taxon>Clostridia</taxon>
        <taxon>Lachnospirales</taxon>
        <taxon>Lachnospiraceae</taxon>
        <taxon>Parasporobacterium</taxon>
    </lineage>
</organism>